<keyword evidence="6 9" id="KW-0408">Iron</keyword>
<dbReference type="PANTHER" id="PTHR30387">
    <property type="entry name" value="MANNONATE DEHYDRATASE"/>
    <property type="match status" value="1"/>
</dbReference>
<protein>
    <recommendedName>
        <fullName evidence="5 9">Mannonate dehydratase</fullName>
        <ecNumber evidence="5 9">4.2.1.8</ecNumber>
    </recommendedName>
    <alternativeName>
        <fullName evidence="9">D-mannonate hydro-lyase</fullName>
    </alternativeName>
</protein>
<evidence type="ECO:0000313" key="10">
    <source>
        <dbReference type="EMBL" id="SHF58044.1"/>
    </source>
</evidence>
<name>A0A1M5CTG5_9FLAO</name>
<gene>
    <name evidence="9" type="primary">uxuA</name>
    <name evidence="10" type="ORF">SAMN03080594_105190</name>
</gene>
<dbReference type="PIRSF" id="PIRSF016049">
    <property type="entry name" value="Man_dehyd"/>
    <property type="match status" value="1"/>
</dbReference>
<dbReference type="InterPro" id="IPR004628">
    <property type="entry name" value="Man_deHydtase"/>
</dbReference>
<keyword evidence="8 9" id="KW-0456">Lyase</keyword>
<dbReference type="UniPathway" id="UPA00246"/>
<organism evidence="10 11">
    <name type="scientific">Arenibacter palladensis</name>
    <dbReference type="NCBI Taxonomy" id="237373"/>
    <lineage>
        <taxon>Bacteria</taxon>
        <taxon>Pseudomonadati</taxon>
        <taxon>Bacteroidota</taxon>
        <taxon>Flavobacteriia</taxon>
        <taxon>Flavobacteriales</taxon>
        <taxon>Flavobacteriaceae</taxon>
        <taxon>Arenibacter</taxon>
    </lineage>
</organism>
<comment type="similarity">
    <text evidence="4 9">Belongs to the mannonate dehydratase family.</text>
</comment>
<dbReference type="InterPro" id="IPR036237">
    <property type="entry name" value="Xyl_isomerase-like_sf"/>
</dbReference>
<comment type="pathway">
    <text evidence="3 9">Carbohydrate metabolism; pentose and glucuronate interconversion.</text>
</comment>
<evidence type="ECO:0000256" key="8">
    <source>
        <dbReference type="ARBA" id="ARBA00023239"/>
    </source>
</evidence>
<dbReference type="EC" id="4.2.1.8" evidence="5 9"/>
<dbReference type="RefSeq" id="WP_072863069.1">
    <property type="nucleotide sequence ID" value="NZ_FQUX01000005.1"/>
</dbReference>
<evidence type="ECO:0000256" key="1">
    <source>
        <dbReference type="ARBA" id="ARBA00001794"/>
    </source>
</evidence>
<reference evidence="11" key="1">
    <citation type="submission" date="2016-11" db="EMBL/GenBank/DDBJ databases">
        <authorList>
            <person name="Varghese N."/>
            <person name="Submissions S."/>
        </authorList>
    </citation>
    <scope>NUCLEOTIDE SEQUENCE [LARGE SCALE GENOMIC DNA]</scope>
    <source>
        <strain evidence="11">DSM 17539</strain>
    </source>
</reference>
<comment type="cofactor">
    <cofactor evidence="9">
        <name>Fe(2+)</name>
        <dbReference type="ChEBI" id="CHEBI:29033"/>
    </cofactor>
    <cofactor evidence="9">
        <name>Mn(2+)</name>
        <dbReference type="ChEBI" id="CHEBI:29035"/>
    </cofactor>
</comment>
<dbReference type="GO" id="GO:0008927">
    <property type="term" value="F:mannonate dehydratase activity"/>
    <property type="evidence" value="ECO:0007669"/>
    <property type="project" value="UniProtKB-UniRule"/>
</dbReference>
<dbReference type="GO" id="GO:0030145">
    <property type="term" value="F:manganese ion binding"/>
    <property type="evidence" value="ECO:0007669"/>
    <property type="project" value="TreeGrafter"/>
</dbReference>
<proteinExistence type="inferred from homology"/>
<dbReference type="Proteomes" id="UP000184406">
    <property type="component" value="Unassembled WGS sequence"/>
</dbReference>
<keyword evidence="7 9" id="KW-0464">Manganese</keyword>
<comment type="function">
    <text evidence="2 9">Catalyzes the dehydration of D-mannonate.</text>
</comment>
<evidence type="ECO:0000313" key="11">
    <source>
        <dbReference type="Proteomes" id="UP000184406"/>
    </source>
</evidence>
<evidence type="ECO:0000256" key="5">
    <source>
        <dbReference type="ARBA" id="ARBA00012927"/>
    </source>
</evidence>
<evidence type="ECO:0000256" key="3">
    <source>
        <dbReference type="ARBA" id="ARBA00004892"/>
    </source>
</evidence>
<dbReference type="SUPFAM" id="SSF51658">
    <property type="entry name" value="Xylose isomerase-like"/>
    <property type="match status" value="1"/>
</dbReference>
<evidence type="ECO:0000256" key="7">
    <source>
        <dbReference type="ARBA" id="ARBA00023211"/>
    </source>
</evidence>
<evidence type="ECO:0000256" key="4">
    <source>
        <dbReference type="ARBA" id="ARBA00007389"/>
    </source>
</evidence>
<dbReference type="Gene3D" id="3.20.20.150">
    <property type="entry name" value="Divalent-metal-dependent TIM barrel enzymes"/>
    <property type="match status" value="1"/>
</dbReference>
<dbReference type="AlphaFoldDB" id="A0A1M5CTG5"/>
<evidence type="ECO:0000256" key="9">
    <source>
        <dbReference type="HAMAP-Rule" id="MF_00106"/>
    </source>
</evidence>
<sequence>MQYLKRTLRWFGPSFGVSLKDIKELGVDGVVTACHTVPIGEVWSSEVIRGVQKEIESHGLEWSVVESVNIHKAIKYGLPERDIYIRNYIETLRNLAENNIKVVCYNFMQLIDWTRTHLNYVLPTGAISLLYDPVAIAAFDLYILKRDRAAEVYAEEMVNRAEKYYKALDQQGRELLKNAILAGMPGSKEAIPLSYFRSTLEEVAKIEKSVLRENLAYFLKSVIPEAEKLGVKMALHPDDPPFPVFGIPRIASTYEDLKYILDCFPSTCNGLTFCSGSLGAVASNDLLEIIRDFGPKIHFLHLRNVTREEDGSFYEAAHLDGSIPMPKIMLEIVREQLRRHESGFGEVAIPIRPDHGHVLLDDKIRKDEFYSGYSLIGRGIGMAELYGLEKGIREMLIEAT</sequence>
<dbReference type="GO" id="GO:0008198">
    <property type="term" value="F:ferrous iron binding"/>
    <property type="evidence" value="ECO:0007669"/>
    <property type="project" value="TreeGrafter"/>
</dbReference>
<dbReference type="PANTHER" id="PTHR30387:SF2">
    <property type="entry name" value="MANNONATE DEHYDRATASE"/>
    <property type="match status" value="1"/>
</dbReference>
<dbReference type="GO" id="GO:0042840">
    <property type="term" value="P:D-glucuronate catabolic process"/>
    <property type="evidence" value="ECO:0007669"/>
    <property type="project" value="TreeGrafter"/>
</dbReference>
<keyword evidence="11" id="KW-1185">Reference proteome</keyword>
<dbReference type="NCBIfam" id="TIGR00695">
    <property type="entry name" value="uxuA"/>
    <property type="match status" value="1"/>
</dbReference>
<comment type="catalytic activity">
    <reaction evidence="1 9">
        <text>D-mannonate = 2-dehydro-3-deoxy-D-gluconate + H2O</text>
        <dbReference type="Rhea" id="RHEA:20097"/>
        <dbReference type="ChEBI" id="CHEBI:15377"/>
        <dbReference type="ChEBI" id="CHEBI:17767"/>
        <dbReference type="ChEBI" id="CHEBI:57990"/>
        <dbReference type="EC" id="4.2.1.8"/>
    </reaction>
</comment>
<evidence type="ECO:0000256" key="6">
    <source>
        <dbReference type="ARBA" id="ARBA00023004"/>
    </source>
</evidence>
<dbReference type="NCBIfam" id="NF003027">
    <property type="entry name" value="PRK03906.1"/>
    <property type="match status" value="1"/>
</dbReference>
<dbReference type="HAMAP" id="MF_00106">
    <property type="entry name" value="UxuA"/>
    <property type="match status" value="1"/>
</dbReference>
<dbReference type="Pfam" id="PF03786">
    <property type="entry name" value="UxuA"/>
    <property type="match status" value="1"/>
</dbReference>
<accession>A0A1M5CTG5</accession>
<evidence type="ECO:0000256" key="2">
    <source>
        <dbReference type="ARBA" id="ARBA00002713"/>
    </source>
</evidence>
<dbReference type="OrthoDB" id="9780250at2"/>
<dbReference type="EMBL" id="FQUX01000005">
    <property type="protein sequence ID" value="SHF58044.1"/>
    <property type="molecule type" value="Genomic_DNA"/>
</dbReference>